<keyword evidence="2" id="KW-1185">Reference proteome</keyword>
<accession>A0ACC0V121</accession>
<organism evidence="1 2">
    <name type="scientific">Trichothecium roseum</name>
    <dbReference type="NCBI Taxonomy" id="47278"/>
    <lineage>
        <taxon>Eukaryota</taxon>
        <taxon>Fungi</taxon>
        <taxon>Dikarya</taxon>
        <taxon>Ascomycota</taxon>
        <taxon>Pezizomycotina</taxon>
        <taxon>Sordariomycetes</taxon>
        <taxon>Hypocreomycetidae</taxon>
        <taxon>Hypocreales</taxon>
        <taxon>Hypocreales incertae sedis</taxon>
        <taxon>Trichothecium</taxon>
    </lineage>
</organism>
<gene>
    <name evidence="1" type="ORF">N3K66_005908</name>
</gene>
<proteinExistence type="predicted"/>
<name>A0ACC0V121_9HYPO</name>
<sequence>MKLQTPFLNLLLASLGHGSALPNVEAPPQHEELIQRSSPLNSSTLEWGPCKLNTTFVGDKAAFDCSRLRVPLDYTRVDSGSAAMLDLLRIRGTNKPFKGSILFNPGGPGDSGIDSVAALGHKLQNITGGHYDIITFDTRGTPRTIPFYCNMKDPASLTRRAPNPIPQTDNWEEFRDTVWKQGGEVADACYDTGYDNGRYIGTAFAARDMLSIVDALDQGPKLNYWGTSYGTVLGQVFVSMFPDRVGRIMLDANLLADNYLTGSWIGSTNDAEKALLHILGGCAEAGPSECPLAGFGGKNNTGEDLSNAFSEALKGEVGEVLPEDGDTGENVVFALKAGIKEYLYHPKDYGVIIKMVEASLNGNFTEAVGLAGFTSAASLSPPPPSSSEKTNLALLGTSCGDSSFRAADADDLHSLYRAQLSESVFGDVTMAQQLYCARWKFSAVEQVDTNKLRNIRTSTPVLVVSGKYDPVTPLGQGWEVSSRLRKSRLVVHGGAGHSLLNHPSNCTNEAIRKYFTDGEMPKIGTTCEPDLPLFEYMASLANQTSKD</sequence>
<dbReference type="EMBL" id="CM047944">
    <property type="protein sequence ID" value="KAI9899447.1"/>
    <property type="molecule type" value="Genomic_DNA"/>
</dbReference>
<reference evidence="1" key="1">
    <citation type="submission" date="2022-10" db="EMBL/GenBank/DDBJ databases">
        <title>Complete Genome of Trichothecium roseum strain YXFP-22015, a Plant Pathogen Isolated from Citrus.</title>
        <authorList>
            <person name="Wang Y."/>
            <person name="Zhu L."/>
        </authorList>
    </citation>
    <scope>NUCLEOTIDE SEQUENCE</scope>
    <source>
        <strain evidence="1">YXFP-22015</strain>
    </source>
</reference>
<dbReference type="Proteomes" id="UP001163324">
    <property type="component" value="Chromosome 5"/>
</dbReference>
<comment type="caution">
    <text evidence="1">The sequence shown here is derived from an EMBL/GenBank/DDBJ whole genome shotgun (WGS) entry which is preliminary data.</text>
</comment>
<evidence type="ECO:0000313" key="2">
    <source>
        <dbReference type="Proteomes" id="UP001163324"/>
    </source>
</evidence>
<evidence type="ECO:0000313" key="1">
    <source>
        <dbReference type="EMBL" id="KAI9899447.1"/>
    </source>
</evidence>
<protein>
    <submittedName>
        <fullName evidence="1">Uncharacterized protein</fullName>
    </submittedName>
</protein>